<evidence type="ECO:0000313" key="3">
    <source>
        <dbReference type="Proteomes" id="UP001165124"/>
    </source>
</evidence>
<organism evidence="2 3">
    <name type="scientific">Actinomadura rubrobrunea</name>
    <dbReference type="NCBI Taxonomy" id="115335"/>
    <lineage>
        <taxon>Bacteria</taxon>
        <taxon>Bacillati</taxon>
        <taxon>Actinomycetota</taxon>
        <taxon>Actinomycetes</taxon>
        <taxon>Streptosporangiales</taxon>
        <taxon>Thermomonosporaceae</taxon>
        <taxon>Actinomadura</taxon>
    </lineage>
</organism>
<dbReference type="InterPro" id="IPR036465">
    <property type="entry name" value="vWFA_dom_sf"/>
</dbReference>
<evidence type="ECO:0000256" key="1">
    <source>
        <dbReference type="SAM" id="MobiDB-lite"/>
    </source>
</evidence>
<accession>A0A9W6Q056</accession>
<dbReference type="EMBL" id="BSRZ01000024">
    <property type="protein sequence ID" value="GLW67470.1"/>
    <property type="molecule type" value="Genomic_DNA"/>
</dbReference>
<reference evidence="2" key="1">
    <citation type="submission" date="2023-02" db="EMBL/GenBank/DDBJ databases">
        <title>Actinomadura rubrobrunea NBRC 14622.</title>
        <authorList>
            <person name="Ichikawa N."/>
            <person name="Sato H."/>
            <person name="Tonouchi N."/>
        </authorList>
    </citation>
    <scope>NUCLEOTIDE SEQUENCE</scope>
    <source>
        <strain evidence="2">NBRC 14622</strain>
    </source>
</reference>
<feature type="region of interest" description="Disordered" evidence="1">
    <location>
        <begin position="244"/>
        <end position="268"/>
    </location>
</feature>
<proteinExistence type="predicted"/>
<evidence type="ECO:0000313" key="2">
    <source>
        <dbReference type="EMBL" id="GLW67470.1"/>
    </source>
</evidence>
<dbReference type="RefSeq" id="WP_067914572.1">
    <property type="nucleotide sequence ID" value="NZ_BSRZ01000024.1"/>
</dbReference>
<sequence>MTAHLIAAPTPTADPRGSWLKLSAALTEAVTDLADREDLTVTCAPGLGRGAPGCFIPALATVELDGTHLGHDPATCDPSRPADRNRYPALWGVLVHEAAHARHSCWATPNGTPAAHVDAAMTLEESRIEAAQIRRRPADRRWLRAAASHLVLADFTTASGGPAPSATAMTPWNAARAAGLLLARTDAGILDHDETAALAATITKILGASRLSALAALWHIAHITADDDHETMLDLGRRWCAIVGTDPDQPAPTPTPGATGESEEPSALAEAITSTVTTVTIAETSRSASPEPNPRQRERDARDAAERAARRVFGATHTDTGRRGPTAIKRTRPPRPDEQAAARRLARRLRAAAHRERTTTTHTSATPPGRLRMREALAADAQRAAGVTPTAEPFIRTVRRHVPTPPLRVGIACDVSGSMNAVATPVASAAWILARAAAHVPDARSATVIYGAKVRPITRPGRTPTRVAEFTATDSTEDFIEAVEALDAALDLSRPGAARLLVVVSDGIYTTHQRTAGQQRINRLTAAGCAVLWLALDKRAHPMKGTQLVTLADPATAADTIGQAAAQALRNA</sequence>
<name>A0A9W6Q056_9ACTN</name>
<feature type="region of interest" description="Disordered" evidence="1">
    <location>
        <begin position="282"/>
        <end position="371"/>
    </location>
</feature>
<dbReference type="AlphaFoldDB" id="A0A9W6Q056"/>
<comment type="caution">
    <text evidence="2">The sequence shown here is derived from an EMBL/GenBank/DDBJ whole genome shotgun (WGS) entry which is preliminary data.</text>
</comment>
<protein>
    <recommendedName>
        <fullName evidence="4">VWA domain-containing protein</fullName>
    </recommendedName>
</protein>
<dbReference type="SUPFAM" id="SSF53300">
    <property type="entry name" value="vWA-like"/>
    <property type="match status" value="1"/>
</dbReference>
<dbReference type="Proteomes" id="UP001165124">
    <property type="component" value="Unassembled WGS sequence"/>
</dbReference>
<keyword evidence="3" id="KW-1185">Reference proteome</keyword>
<dbReference type="Gene3D" id="3.40.50.410">
    <property type="entry name" value="von Willebrand factor, type A domain"/>
    <property type="match status" value="1"/>
</dbReference>
<feature type="compositionally biased region" description="Basic and acidic residues" evidence="1">
    <location>
        <begin position="294"/>
        <end position="309"/>
    </location>
</feature>
<gene>
    <name evidence="2" type="ORF">Arub01_57130</name>
</gene>
<evidence type="ECO:0008006" key="4">
    <source>
        <dbReference type="Google" id="ProtNLM"/>
    </source>
</evidence>